<feature type="coiled-coil region" evidence="8">
    <location>
        <begin position="318"/>
        <end position="415"/>
    </location>
</feature>
<dbReference type="PROSITE" id="PS51698">
    <property type="entry name" value="U_BOX"/>
    <property type="match status" value="1"/>
</dbReference>
<evidence type="ECO:0000256" key="8">
    <source>
        <dbReference type="SAM" id="Coils"/>
    </source>
</evidence>
<proteinExistence type="predicted"/>
<evidence type="ECO:0000256" key="2">
    <source>
        <dbReference type="ARBA" id="ARBA00003861"/>
    </source>
</evidence>
<comment type="pathway">
    <text evidence="3">Protein modification; protein ubiquitination.</text>
</comment>
<dbReference type="SUPFAM" id="SSF57850">
    <property type="entry name" value="RING/U-box"/>
    <property type="match status" value="1"/>
</dbReference>
<sequence length="816" mass="92163">MELLKPCHLHTGISEREHLSGLSSPEKFHCELDRDSGSNEAPSGGKKVYVTVGKTVEKALALIQWSLEQFCGREICLVHVHQPSPLIPTLLGKMPATRAIPEVVSAYRRQEREETKKLLHNYLTRCRAFKARASFIMVEADQVQKGIVDIVNQYTVTTLIIGAVPENSCTAFKKSSSKANYAVKYVPPFCEILFVYKGKHVWTRDALEKPVILAESGNTADMMSPESVQPNHNLDIRHAGIENWLQGQPVYSELVAHNSTARRCVTNHSGTFFSSTGSSNCSGSSAYIRDSSNPGVRIEEENQNRQAEASSSEELMKHRRLESEVLEVLNKVKALEIAYLSESKTRREAEDTLKSTIQEQEKLLKEREEIERELQRTMRNVALLDNRAQEANRRREEVVEELHTAQANIATLQLETQRIKRHKMEAADCLDRWRGRGQARTVNCNGHVGLHGDFRELVELSSSEVQSATCDFSESFKIGQGVFGCVYKGEMLGRTVAIKKLHHHNMQGQFEFQQEIQVLGKLRHPHLVTLLGACSETWSLVSEYLPNGSLQDQLFQKFKSCPLSWKDRVRIIAEFSSALCYLHSSKPEKIVHGALKPENILLDSKLRCKICDFGISRLISNQTLRSPSFRQVGEPNNLLPHTDPEFCRTGKLTSKSDVYAFGVIILQLITGRHPAGLIYEVRRAVSSGKMDNIVDLSAGEWSMTVVKRLVELSLQCCELQARNRPEVTPALVKELEQLHTSEERHVPNFFLCPITQEIMHDPQIAADGFTYEGEAIRGWLENGHETSPMINLELENLHLTPNHALRQAIQDWLCRP</sequence>
<dbReference type="SMART" id="SM00504">
    <property type="entry name" value="Ubox"/>
    <property type="match status" value="1"/>
</dbReference>
<feature type="domain" description="U-box" evidence="11">
    <location>
        <begin position="745"/>
        <end position="816"/>
    </location>
</feature>
<feature type="region of interest" description="Disordered" evidence="9">
    <location>
        <begin position="275"/>
        <end position="315"/>
    </location>
</feature>
<dbReference type="Proteomes" id="UP001345219">
    <property type="component" value="Chromosome 13"/>
</dbReference>
<accession>A0AAN7L5W5</accession>
<keyword evidence="5" id="KW-0808">Transferase</keyword>
<feature type="compositionally biased region" description="Polar residues" evidence="9">
    <location>
        <begin position="304"/>
        <end position="313"/>
    </location>
</feature>
<feature type="domain" description="Protein kinase" evidence="10">
    <location>
        <begin position="472"/>
        <end position="738"/>
    </location>
</feature>
<dbReference type="Gene3D" id="1.10.510.10">
    <property type="entry name" value="Transferase(Phosphotransferase) domain 1"/>
    <property type="match status" value="1"/>
</dbReference>
<organism evidence="12 13">
    <name type="scientific">Trapa incisa</name>
    <dbReference type="NCBI Taxonomy" id="236973"/>
    <lineage>
        <taxon>Eukaryota</taxon>
        <taxon>Viridiplantae</taxon>
        <taxon>Streptophyta</taxon>
        <taxon>Embryophyta</taxon>
        <taxon>Tracheophyta</taxon>
        <taxon>Spermatophyta</taxon>
        <taxon>Magnoliopsida</taxon>
        <taxon>eudicotyledons</taxon>
        <taxon>Gunneridae</taxon>
        <taxon>Pentapetalae</taxon>
        <taxon>rosids</taxon>
        <taxon>malvids</taxon>
        <taxon>Myrtales</taxon>
        <taxon>Lythraceae</taxon>
        <taxon>Trapa</taxon>
    </lineage>
</organism>
<evidence type="ECO:0000313" key="13">
    <source>
        <dbReference type="Proteomes" id="UP001345219"/>
    </source>
</evidence>
<dbReference type="Gene3D" id="3.30.200.20">
    <property type="entry name" value="Phosphorylase Kinase, domain 1"/>
    <property type="match status" value="1"/>
</dbReference>
<dbReference type="Gene3D" id="3.40.50.620">
    <property type="entry name" value="HUPs"/>
    <property type="match status" value="1"/>
</dbReference>
<evidence type="ECO:0000256" key="5">
    <source>
        <dbReference type="ARBA" id="ARBA00022679"/>
    </source>
</evidence>
<comment type="catalytic activity">
    <reaction evidence="1">
        <text>S-ubiquitinyl-[E2 ubiquitin-conjugating enzyme]-L-cysteine + [acceptor protein]-L-lysine = [E2 ubiquitin-conjugating enzyme]-L-cysteine + N(6)-ubiquitinyl-[acceptor protein]-L-lysine.</text>
        <dbReference type="EC" id="2.3.2.27"/>
    </reaction>
</comment>
<evidence type="ECO:0000256" key="1">
    <source>
        <dbReference type="ARBA" id="ARBA00000900"/>
    </source>
</evidence>
<reference evidence="12 13" key="1">
    <citation type="journal article" date="2023" name="Hortic Res">
        <title>Pangenome of water caltrop reveals structural variations and asymmetric subgenome divergence after allopolyploidization.</title>
        <authorList>
            <person name="Zhang X."/>
            <person name="Chen Y."/>
            <person name="Wang L."/>
            <person name="Yuan Y."/>
            <person name="Fang M."/>
            <person name="Shi L."/>
            <person name="Lu R."/>
            <person name="Comes H.P."/>
            <person name="Ma Y."/>
            <person name="Chen Y."/>
            <person name="Huang G."/>
            <person name="Zhou Y."/>
            <person name="Zheng Z."/>
            <person name="Qiu Y."/>
        </authorList>
    </citation>
    <scope>NUCLEOTIDE SEQUENCE [LARGE SCALE GENOMIC DNA]</scope>
    <source>
        <tissue evidence="12">Roots</tissue>
    </source>
</reference>
<keyword evidence="7" id="KW-0547">Nucleotide-binding</keyword>
<dbReference type="PROSITE" id="PS00107">
    <property type="entry name" value="PROTEIN_KINASE_ATP"/>
    <property type="match status" value="1"/>
</dbReference>
<comment type="function">
    <text evidence="2">Functions as an E3 ubiquitin ligase.</text>
</comment>
<evidence type="ECO:0000256" key="7">
    <source>
        <dbReference type="PROSITE-ProRule" id="PRU10141"/>
    </source>
</evidence>
<evidence type="ECO:0000313" key="12">
    <source>
        <dbReference type="EMBL" id="KAK4779771.1"/>
    </source>
</evidence>
<gene>
    <name evidence="12" type="ORF">SAY87_015877</name>
</gene>
<evidence type="ECO:0000256" key="9">
    <source>
        <dbReference type="SAM" id="MobiDB-lite"/>
    </source>
</evidence>
<comment type="caution">
    <text evidence="12">The sequence shown here is derived from an EMBL/GenBank/DDBJ whole genome shotgun (WGS) entry which is preliminary data.</text>
</comment>
<name>A0AAN7L5W5_9MYRT</name>
<dbReference type="InterPro" id="IPR014729">
    <property type="entry name" value="Rossmann-like_a/b/a_fold"/>
</dbReference>
<dbReference type="Gene3D" id="3.30.40.10">
    <property type="entry name" value="Zinc/RING finger domain, C3HC4 (zinc finger)"/>
    <property type="match status" value="1"/>
</dbReference>
<dbReference type="GO" id="GO:0004672">
    <property type="term" value="F:protein kinase activity"/>
    <property type="evidence" value="ECO:0007669"/>
    <property type="project" value="InterPro"/>
</dbReference>
<dbReference type="InterPro" id="IPR003613">
    <property type="entry name" value="Ubox_domain"/>
</dbReference>
<evidence type="ECO:0000259" key="10">
    <source>
        <dbReference type="PROSITE" id="PS50011"/>
    </source>
</evidence>
<dbReference type="GO" id="GO:0061630">
    <property type="term" value="F:ubiquitin protein ligase activity"/>
    <property type="evidence" value="ECO:0007669"/>
    <property type="project" value="UniProtKB-EC"/>
</dbReference>
<dbReference type="CDD" id="cd16655">
    <property type="entry name" value="RING-Ubox_WDSUB1-like"/>
    <property type="match status" value="1"/>
</dbReference>
<dbReference type="CDD" id="cd01989">
    <property type="entry name" value="USP_STK_Ubox_N"/>
    <property type="match status" value="1"/>
</dbReference>
<keyword evidence="13" id="KW-1185">Reference proteome</keyword>
<dbReference type="PANTHER" id="PTHR45647:SF43">
    <property type="entry name" value="OS10G0100500 PROTEIN"/>
    <property type="match status" value="1"/>
</dbReference>
<evidence type="ECO:0000256" key="3">
    <source>
        <dbReference type="ARBA" id="ARBA00004906"/>
    </source>
</evidence>
<keyword evidence="8" id="KW-0175">Coiled coil</keyword>
<dbReference type="InterPro" id="IPR017441">
    <property type="entry name" value="Protein_kinase_ATP_BS"/>
</dbReference>
<keyword evidence="7" id="KW-0067">ATP-binding</keyword>
<dbReference type="SUPFAM" id="SSF52402">
    <property type="entry name" value="Adenine nucleotide alpha hydrolases-like"/>
    <property type="match status" value="1"/>
</dbReference>
<dbReference type="EC" id="2.3.2.27" evidence="4"/>
<feature type="compositionally biased region" description="Low complexity" evidence="9">
    <location>
        <begin position="275"/>
        <end position="285"/>
    </location>
</feature>
<protein>
    <recommendedName>
        <fullName evidence="4">RING-type E3 ubiquitin transferase</fullName>
        <ecNumber evidence="4">2.3.2.27</ecNumber>
    </recommendedName>
</protein>
<dbReference type="Pfam" id="PF07714">
    <property type="entry name" value="PK_Tyr_Ser-Thr"/>
    <property type="match status" value="1"/>
</dbReference>
<dbReference type="EMBL" id="JAXIOK010000001">
    <property type="protein sequence ID" value="KAK4779771.1"/>
    <property type="molecule type" value="Genomic_DNA"/>
</dbReference>
<dbReference type="InterPro" id="IPR000719">
    <property type="entry name" value="Prot_kinase_dom"/>
</dbReference>
<evidence type="ECO:0000256" key="4">
    <source>
        <dbReference type="ARBA" id="ARBA00012483"/>
    </source>
</evidence>
<feature type="binding site" evidence="7">
    <location>
        <position position="500"/>
    </location>
    <ligand>
        <name>ATP</name>
        <dbReference type="ChEBI" id="CHEBI:30616"/>
    </ligand>
</feature>
<dbReference type="InterPro" id="IPR013083">
    <property type="entry name" value="Znf_RING/FYVE/PHD"/>
</dbReference>
<dbReference type="AlphaFoldDB" id="A0AAN7L5W5"/>
<dbReference type="SUPFAM" id="SSF56112">
    <property type="entry name" value="Protein kinase-like (PK-like)"/>
    <property type="match status" value="1"/>
</dbReference>
<keyword evidence="6" id="KW-0833">Ubl conjugation pathway</keyword>
<dbReference type="PROSITE" id="PS50011">
    <property type="entry name" value="PROTEIN_KINASE_DOM"/>
    <property type="match status" value="1"/>
</dbReference>
<dbReference type="GO" id="GO:0016567">
    <property type="term" value="P:protein ubiquitination"/>
    <property type="evidence" value="ECO:0007669"/>
    <property type="project" value="InterPro"/>
</dbReference>
<dbReference type="InterPro" id="IPR011009">
    <property type="entry name" value="Kinase-like_dom_sf"/>
</dbReference>
<evidence type="ECO:0000259" key="11">
    <source>
        <dbReference type="PROSITE" id="PS51698"/>
    </source>
</evidence>
<dbReference type="InterPro" id="IPR001245">
    <property type="entry name" value="Ser-Thr/Tyr_kinase_cat_dom"/>
</dbReference>
<evidence type="ECO:0000256" key="6">
    <source>
        <dbReference type="ARBA" id="ARBA00022786"/>
    </source>
</evidence>
<dbReference type="InterPro" id="IPR051348">
    <property type="entry name" value="U-box_ubiquitin_ligases"/>
</dbReference>
<dbReference type="PANTHER" id="PTHR45647">
    <property type="entry name" value="OS02G0152300 PROTEIN"/>
    <property type="match status" value="1"/>
</dbReference>
<dbReference type="Pfam" id="PF04564">
    <property type="entry name" value="U-box"/>
    <property type="match status" value="1"/>
</dbReference>
<dbReference type="GO" id="GO:0005524">
    <property type="term" value="F:ATP binding"/>
    <property type="evidence" value="ECO:0007669"/>
    <property type="project" value="UniProtKB-UniRule"/>
</dbReference>